<keyword evidence="2" id="KW-0472">Membrane</keyword>
<evidence type="ECO:0000256" key="2">
    <source>
        <dbReference type="SAM" id="Phobius"/>
    </source>
</evidence>
<name>A0A0G2JAL4_9EURO</name>
<proteinExistence type="predicted"/>
<dbReference type="OrthoDB" id="4187517at2759"/>
<reference evidence="4" key="1">
    <citation type="journal article" date="2015" name="PLoS Genet.">
        <title>The dynamic genome and transcriptome of the human fungal pathogen Blastomyces and close relative Emmonsia.</title>
        <authorList>
            <person name="Munoz J.F."/>
            <person name="Gauthier G.M."/>
            <person name="Desjardins C.A."/>
            <person name="Gallo J.E."/>
            <person name="Holder J."/>
            <person name="Sullivan T.D."/>
            <person name="Marty A.J."/>
            <person name="Carmen J.C."/>
            <person name="Chen Z."/>
            <person name="Ding L."/>
            <person name="Gujja S."/>
            <person name="Magrini V."/>
            <person name="Misas E."/>
            <person name="Mitreva M."/>
            <person name="Priest M."/>
            <person name="Saif S."/>
            <person name="Whiston E.A."/>
            <person name="Young S."/>
            <person name="Zeng Q."/>
            <person name="Goldman W.E."/>
            <person name="Mardis E.R."/>
            <person name="Taylor J.W."/>
            <person name="McEwen J.G."/>
            <person name="Clay O.K."/>
            <person name="Klein B.S."/>
            <person name="Cuomo C.A."/>
        </authorList>
    </citation>
    <scope>NUCLEOTIDE SEQUENCE [LARGE SCALE GENOMIC DNA]</scope>
    <source>
        <strain evidence="4">UAMH 3008</strain>
    </source>
</reference>
<dbReference type="Gene3D" id="2.120.10.70">
    <property type="entry name" value="Fucose-specific lectin"/>
    <property type="match status" value="1"/>
</dbReference>
<feature type="transmembrane region" description="Helical" evidence="2">
    <location>
        <begin position="75"/>
        <end position="98"/>
    </location>
</feature>
<dbReference type="EMBL" id="LCZI01000556">
    <property type="protein sequence ID" value="KKZ65936.1"/>
    <property type="molecule type" value="Genomic_DNA"/>
</dbReference>
<organism evidence="3 4">
    <name type="scientific">[Emmonsia] crescens</name>
    <dbReference type="NCBI Taxonomy" id="73230"/>
    <lineage>
        <taxon>Eukaryota</taxon>
        <taxon>Fungi</taxon>
        <taxon>Dikarya</taxon>
        <taxon>Ascomycota</taxon>
        <taxon>Pezizomycotina</taxon>
        <taxon>Eurotiomycetes</taxon>
        <taxon>Eurotiomycetidae</taxon>
        <taxon>Onygenales</taxon>
        <taxon>Ajellomycetaceae</taxon>
        <taxon>Emergomyces</taxon>
    </lineage>
</organism>
<protein>
    <recommendedName>
        <fullName evidence="5">Fucose-specific lectin</fullName>
    </recommendedName>
</protein>
<feature type="region of interest" description="Disordered" evidence="1">
    <location>
        <begin position="103"/>
        <end position="136"/>
    </location>
</feature>
<comment type="caution">
    <text evidence="3">The sequence shown here is derived from an EMBL/GenBank/DDBJ whole genome shotgun (WGS) entry which is preliminary data.</text>
</comment>
<accession>A0A0G2JAL4</accession>
<feature type="region of interest" description="Disordered" evidence="1">
    <location>
        <begin position="35"/>
        <end position="65"/>
    </location>
</feature>
<keyword evidence="2" id="KW-1133">Transmembrane helix</keyword>
<sequence length="459" mass="50769">MSGYYSPERLKSQQPPEAHSTLEVASFSGLEVDSRCSNGKEAVPDTGAADASYRHSRSAPGVKSGERGWWRTRNIVFCVIAAILIATAVFVPVGVLVLSQPGSEKNGSMDQPAGDATSSPQPQPSSPSSTPNDPTRDGVFLGTRLAAVDARTGKDIFLFYQYGDYSLRYTALSAARDWQGSRALPVKDAMPGTPLGSTFTIVDGITLWWLFYVDKSSIIQSIYSHEDPAMWHVGNVGSKRYTVPKQSSIAFTVSSGSMYDPQRNQLGGGLTLIASTADGQVQEYIYNGRDESWSEGVIFTNADGYGGAAVWSQQNFAHLFTLNKARSIDFWWRDYKKPEESWQLGPSSHAAVMENTSMCGQFSFTYVGSNGKIWGSNFTSLSEPKNARWGTQYEISDVPAIEGSALSCWYYFPHRHPENTMFHAFYQAKTGKLIEARRYWEADNKTVPGTWRYIELPIR</sequence>
<dbReference type="Proteomes" id="UP000034164">
    <property type="component" value="Unassembled WGS sequence"/>
</dbReference>
<dbReference type="VEuPathDB" id="FungiDB:EMCG_08305"/>
<gene>
    <name evidence="3" type="ORF">EMCG_08305</name>
</gene>
<keyword evidence="2" id="KW-0812">Transmembrane</keyword>
<evidence type="ECO:0000256" key="1">
    <source>
        <dbReference type="SAM" id="MobiDB-lite"/>
    </source>
</evidence>
<evidence type="ECO:0000313" key="3">
    <source>
        <dbReference type="EMBL" id="KKZ65936.1"/>
    </source>
</evidence>
<dbReference type="SUPFAM" id="SSF89372">
    <property type="entry name" value="Fucose-specific lectin"/>
    <property type="match status" value="1"/>
</dbReference>
<dbReference type="AlphaFoldDB" id="A0A0G2JAL4"/>
<evidence type="ECO:0008006" key="5">
    <source>
        <dbReference type="Google" id="ProtNLM"/>
    </source>
</evidence>
<evidence type="ECO:0000313" key="4">
    <source>
        <dbReference type="Proteomes" id="UP000034164"/>
    </source>
</evidence>